<evidence type="ECO:0000256" key="8">
    <source>
        <dbReference type="RuleBase" id="RU366055"/>
    </source>
</evidence>
<evidence type="ECO:0000256" key="3">
    <source>
        <dbReference type="ARBA" id="ARBA00022722"/>
    </source>
</evidence>
<sequence length="274" mass="31605">MRKYIYPIIILACAATYYFYQDNGSDAYSEENIRLEEITNGKENNSDGSIPLTRKALLPSSENQIVHHHTYSLSYNEQHEQAEWTAHILRASDITSRDYKRPYFEIDDKVKTKTAHWRNYKKSGYDRGHLVPAGDRKATKAAYDETFLTSNISPQIHEFNAGIWNTLEQKTRYYAKRYDEVYVVTGSILKKNLKTIGTEKVSVPERFYKIIYRNDANGGKMLAFLMPHKETDASIYDFITSVDRIEELTGTDFFASLPDSIEDKLEASSSSKGW</sequence>
<proteinExistence type="inferred from homology"/>
<keyword evidence="4 8" id="KW-0479">Metal-binding</keyword>
<keyword evidence="7" id="KW-0460">Magnesium</keyword>
<comment type="similarity">
    <text evidence="2 8">Belongs to the DNA/RNA non-specific endonuclease family.</text>
</comment>
<accession>A0ABX5PZ22</accession>
<dbReference type="InterPro" id="IPR044925">
    <property type="entry name" value="His-Me_finger_sf"/>
</dbReference>
<protein>
    <recommendedName>
        <fullName evidence="8">Endonuclease</fullName>
        <ecNumber evidence="8">3.1.30.-</ecNumber>
    </recommendedName>
</protein>
<evidence type="ECO:0000256" key="6">
    <source>
        <dbReference type="ARBA" id="ARBA00022801"/>
    </source>
</evidence>
<dbReference type="InterPro" id="IPR001604">
    <property type="entry name" value="Endo_G_ENPP1-like_dom"/>
</dbReference>
<dbReference type="SUPFAM" id="SSF54060">
    <property type="entry name" value="His-Me finger endonucleases"/>
    <property type="match status" value="1"/>
</dbReference>
<evidence type="ECO:0000259" key="10">
    <source>
        <dbReference type="SMART" id="SM00892"/>
    </source>
</evidence>
<dbReference type="EC" id="3.1.30.-" evidence="8"/>
<dbReference type="InterPro" id="IPR020821">
    <property type="entry name" value="ENPP1-3/EXOG-like_nuc-like"/>
</dbReference>
<keyword evidence="6 8" id="KW-0378">Hydrolase</keyword>
<evidence type="ECO:0000256" key="5">
    <source>
        <dbReference type="ARBA" id="ARBA00022759"/>
    </source>
</evidence>
<dbReference type="RefSeq" id="WP_015362653.1">
    <property type="nucleotide sequence ID" value="NZ_QKZR01000002.1"/>
</dbReference>
<evidence type="ECO:0000256" key="7">
    <source>
        <dbReference type="ARBA" id="ARBA00022842"/>
    </source>
</evidence>
<evidence type="ECO:0000256" key="1">
    <source>
        <dbReference type="ARBA" id="ARBA00001946"/>
    </source>
</evidence>
<dbReference type="Pfam" id="PF01223">
    <property type="entry name" value="Endonuclease_NS"/>
    <property type="match status" value="1"/>
</dbReference>
<dbReference type="SMART" id="SM00892">
    <property type="entry name" value="Endonuclease_NS"/>
    <property type="match status" value="1"/>
</dbReference>
<evidence type="ECO:0000313" key="11">
    <source>
        <dbReference type="EMBL" id="PZX41114.1"/>
    </source>
</evidence>
<keyword evidence="3 8" id="KW-0540">Nuclease</keyword>
<dbReference type="Proteomes" id="UP000248584">
    <property type="component" value="Unassembled WGS sequence"/>
</dbReference>
<dbReference type="InterPro" id="IPR040255">
    <property type="entry name" value="Non-specific_endonuclease"/>
</dbReference>
<dbReference type="PANTHER" id="PTHR13966">
    <property type="entry name" value="ENDONUCLEASE RELATED"/>
    <property type="match status" value="1"/>
</dbReference>
<dbReference type="Gene3D" id="3.40.570.10">
    <property type="entry name" value="Extracellular Endonuclease, subunit A"/>
    <property type="match status" value="1"/>
</dbReference>
<dbReference type="PANTHER" id="PTHR13966:SF5">
    <property type="entry name" value="ENDONUCLEASE G, MITOCHONDRIAL"/>
    <property type="match status" value="1"/>
</dbReference>
<feature type="domain" description="DNA/RNA non-specific endonuclease/pyrophosphatase/phosphodiesterase" evidence="10">
    <location>
        <begin position="67"/>
        <end position="260"/>
    </location>
</feature>
<keyword evidence="5 8" id="KW-0255">Endonuclease</keyword>
<evidence type="ECO:0000313" key="12">
    <source>
        <dbReference type="Proteomes" id="UP000248584"/>
    </source>
</evidence>
<dbReference type="GO" id="GO:0004519">
    <property type="term" value="F:endonuclease activity"/>
    <property type="evidence" value="ECO:0007669"/>
    <property type="project" value="UniProtKB-KW"/>
</dbReference>
<keyword evidence="12" id="KW-1185">Reference proteome</keyword>
<reference evidence="11 12" key="1">
    <citation type="submission" date="2018-06" db="EMBL/GenBank/DDBJ databases">
        <title>Genomic Encyclopedia of Archaeal and Bacterial Type Strains, Phase II (KMG-II): from individual species to whole genera.</title>
        <authorList>
            <person name="Goeker M."/>
        </authorList>
    </citation>
    <scope>NUCLEOTIDE SEQUENCE [LARGE SCALE GENOMIC DNA]</scope>
    <source>
        <strain evidence="11 12">DSM 17205</strain>
    </source>
</reference>
<dbReference type="EMBL" id="QKZR01000002">
    <property type="protein sequence ID" value="PZX41114.1"/>
    <property type="molecule type" value="Genomic_DNA"/>
</dbReference>
<gene>
    <name evidence="11" type="ORF">LX97_01896</name>
</gene>
<organism evidence="11 12">
    <name type="scientific">Nonlabens dokdonensis</name>
    <dbReference type="NCBI Taxonomy" id="328515"/>
    <lineage>
        <taxon>Bacteria</taxon>
        <taxon>Pseudomonadati</taxon>
        <taxon>Bacteroidota</taxon>
        <taxon>Flavobacteriia</taxon>
        <taxon>Flavobacteriales</taxon>
        <taxon>Flavobacteriaceae</taxon>
        <taxon>Nonlabens</taxon>
    </lineage>
</organism>
<dbReference type="SMART" id="SM00477">
    <property type="entry name" value="NUC"/>
    <property type="match status" value="1"/>
</dbReference>
<feature type="domain" description="ENPP1-3/EXOG-like endonuclease/phosphodiesterase" evidence="9">
    <location>
        <begin position="68"/>
        <end position="260"/>
    </location>
</feature>
<dbReference type="InterPro" id="IPR018524">
    <property type="entry name" value="DNA/RNA_endonuclease_AS"/>
</dbReference>
<comment type="caution">
    <text evidence="11">The sequence shown here is derived from an EMBL/GenBank/DDBJ whole genome shotgun (WGS) entry which is preliminary data.</text>
</comment>
<name>A0ABX5PZ22_9FLAO</name>
<evidence type="ECO:0000259" key="9">
    <source>
        <dbReference type="SMART" id="SM00477"/>
    </source>
</evidence>
<dbReference type="PROSITE" id="PS01070">
    <property type="entry name" value="NUCLEASE_NON_SPEC"/>
    <property type="match status" value="1"/>
</dbReference>
<dbReference type="InterPro" id="IPR044929">
    <property type="entry name" value="DNA/RNA_non-sp_Endonuclease_sf"/>
</dbReference>
<evidence type="ECO:0000256" key="4">
    <source>
        <dbReference type="ARBA" id="ARBA00022723"/>
    </source>
</evidence>
<evidence type="ECO:0000256" key="2">
    <source>
        <dbReference type="ARBA" id="ARBA00010052"/>
    </source>
</evidence>
<comment type="cofactor">
    <cofactor evidence="1 8">
        <name>Mg(2+)</name>
        <dbReference type="ChEBI" id="CHEBI:18420"/>
    </cofactor>
</comment>